<sequence>MRILLIEDEPPAAKRLGMLIRSLRPEAIIEPALDTISAAVGRLASAPAPQLAFLDIQLADGLSFEIFQQCEVPCPVIFTTAYDQYTLRAFKQNSIDYLLKPVDSDELKAAIKKFERLYPGFAPPSPDIFNDIMAKLVAPAYKTRFLVRSGNSLISLPTSDFFYFFAEDGVVFAQTADKRYTIDYTLDQLQELLSPVDFFRLNRKVIARVEAVRKAAPYFNGRLLLDLNPAPSFEVAVSRDRAPAFKRWMDGQGN</sequence>
<dbReference type="InterPro" id="IPR001789">
    <property type="entry name" value="Sig_transdc_resp-reg_receiver"/>
</dbReference>
<dbReference type="PROSITE" id="PS50930">
    <property type="entry name" value="HTH_LYTTR"/>
    <property type="match status" value="1"/>
</dbReference>
<dbReference type="PANTHER" id="PTHR37299:SF1">
    <property type="entry name" value="STAGE 0 SPORULATION PROTEIN A HOMOLOG"/>
    <property type="match status" value="1"/>
</dbReference>
<dbReference type="Pfam" id="PF00072">
    <property type="entry name" value="Response_reg"/>
    <property type="match status" value="1"/>
</dbReference>
<gene>
    <name evidence="4" type="ORF">FRY97_07325</name>
</gene>
<dbReference type="GO" id="GO:0003677">
    <property type="term" value="F:DNA binding"/>
    <property type="evidence" value="ECO:0007669"/>
    <property type="project" value="InterPro"/>
</dbReference>
<dbReference type="GO" id="GO:0000156">
    <property type="term" value="F:phosphorelay response regulator activity"/>
    <property type="evidence" value="ECO:0007669"/>
    <property type="project" value="InterPro"/>
</dbReference>
<dbReference type="SUPFAM" id="SSF52172">
    <property type="entry name" value="CheY-like"/>
    <property type="match status" value="1"/>
</dbReference>
<dbReference type="InterPro" id="IPR011006">
    <property type="entry name" value="CheY-like_superfamily"/>
</dbReference>
<keyword evidence="5" id="KW-1185">Reference proteome</keyword>
<evidence type="ECO:0000259" key="3">
    <source>
        <dbReference type="PROSITE" id="PS50930"/>
    </source>
</evidence>
<dbReference type="PROSITE" id="PS50110">
    <property type="entry name" value="RESPONSE_REGULATORY"/>
    <property type="match status" value="1"/>
</dbReference>
<dbReference type="PANTHER" id="PTHR37299">
    <property type="entry name" value="TRANSCRIPTIONAL REGULATOR-RELATED"/>
    <property type="match status" value="1"/>
</dbReference>
<dbReference type="Proteomes" id="UP000321580">
    <property type="component" value="Unassembled WGS sequence"/>
</dbReference>
<feature type="domain" description="Response regulatory" evidence="2">
    <location>
        <begin position="2"/>
        <end position="115"/>
    </location>
</feature>
<dbReference type="Gene3D" id="3.40.50.2300">
    <property type="match status" value="1"/>
</dbReference>
<comment type="caution">
    <text evidence="4">The sequence shown here is derived from an EMBL/GenBank/DDBJ whole genome shotgun (WGS) entry which is preliminary data.</text>
</comment>
<reference evidence="4 5" key="1">
    <citation type="submission" date="2019-08" db="EMBL/GenBank/DDBJ databases">
        <title>Genome of Phaeodactylibacter luteus.</title>
        <authorList>
            <person name="Bowman J.P."/>
        </authorList>
    </citation>
    <scope>NUCLEOTIDE SEQUENCE [LARGE SCALE GENOMIC DNA]</scope>
    <source>
        <strain evidence="4 5">KCTC 42180</strain>
    </source>
</reference>
<protein>
    <submittedName>
        <fullName evidence="4">Response regulator transcription factor</fullName>
    </submittedName>
</protein>
<dbReference type="OrthoDB" id="646623at2"/>
<feature type="modified residue" description="4-aspartylphosphate" evidence="1">
    <location>
        <position position="55"/>
    </location>
</feature>
<accession>A0A5C6RQP1</accession>
<dbReference type="SMART" id="SM00850">
    <property type="entry name" value="LytTR"/>
    <property type="match status" value="1"/>
</dbReference>
<name>A0A5C6RQP1_9BACT</name>
<dbReference type="Pfam" id="PF04397">
    <property type="entry name" value="LytTR"/>
    <property type="match status" value="1"/>
</dbReference>
<dbReference type="Gene3D" id="2.40.50.1020">
    <property type="entry name" value="LytTr DNA-binding domain"/>
    <property type="match status" value="1"/>
</dbReference>
<organism evidence="4 5">
    <name type="scientific">Phaeodactylibacter luteus</name>
    <dbReference type="NCBI Taxonomy" id="1564516"/>
    <lineage>
        <taxon>Bacteria</taxon>
        <taxon>Pseudomonadati</taxon>
        <taxon>Bacteroidota</taxon>
        <taxon>Saprospiria</taxon>
        <taxon>Saprospirales</taxon>
        <taxon>Haliscomenobacteraceae</taxon>
        <taxon>Phaeodactylibacter</taxon>
    </lineage>
</organism>
<dbReference type="InterPro" id="IPR046947">
    <property type="entry name" value="LytR-like"/>
</dbReference>
<evidence type="ECO:0000313" key="4">
    <source>
        <dbReference type="EMBL" id="TXB64497.1"/>
    </source>
</evidence>
<proteinExistence type="predicted"/>
<feature type="domain" description="HTH LytTR-type" evidence="3">
    <location>
        <begin position="145"/>
        <end position="251"/>
    </location>
</feature>
<evidence type="ECO:0000256" key="1">
    <source>
        <dbReference type="PROSITE-ProRule" id="PRU00169"/>
    </source>
</evidence>
<dbReference type="EMBL" id="VOOR01000011">
    <property type="protein sequence ID" value="TXB64497.1"/>
    <property type="molecule type" value="Genomic_DNA"/>
</dbReference>
<evidence type="ECO:0000313" key="5">
    <source>
        <dbReference type="Proteomes" id="UP000321580"/>
    </source>
</evidence>
<dbReference type="AlphaFoldDB" id="A0A5C6RQP1"/>
<dbReference type="RefSeq" id="WP_147166792.1">
    <property type="nucleotide sequence ID" value="NZ_VOOR01000011.1"/>
</dbReference>
<dbReference type="InterPro" id="IPR007492">
    <property type="entry name" value="LytTR_DNA-bd_dom"/>
</dbReference>
<keyword evidence="1" id="KW-0597">Phosphoprotein</keyword>
<dbReference type="SMART" id="SM00448">
    <property type="entry name" value="REC"/>
    <property type="match status" value="1"/>
</dbReference>
<evidence type="ECO:0000259" key="2">
    <source>
        <dbReference type="PROSITE" id="PS50110"/>
    </source>
</evidence>